<dbReference type="SUPFAM" id="SSF46689">
    <property type="entry name" value="Homeodomain-like"/>
    <property type="match status" value="1"/>
</dbReference>
<evidence type="ECO:0000313" key="1">
    <source>
        <dbReference type="EMBL" id="SJN34057.1"/>
    </source>
</evidence>
<evidence type="ECO:0000313" key="2">
    <source>
        <dbReference type="Proteomes" id="UP000196778"/>
    </source>
</evidence>
<dbReference type="Pfam" id="PF13384">
    <property type="entry name" value="HTH_23"/>
    <property type="match status" value="1"/>
</dbReference>
<accession>A0A1R4JPX5</accession>
<dbReference type="EMBL" id="FUKR01000050">
    <property type="protein sequence ID" value="SJN34057.1"/>
    <property type="molecule type" value="Genomic_DNA"/>
</dbReference>
<gene>
    <name evidence="1" type="ORF">FM119_08740</name>
</gene>
<dbReference type="AlphaFoldDB" id="A0A1R4JPX5"/>
<protein>
    <submittedName>
        <fullName evidence="1">Uncharacterized protein</fullName>
    </submittedName>
</protein>
<reference evidence="2" key="1">
    <citation type="submission" date="2017-02" db="EMBL/GenBank/DDBJ databases">
        <authorList>
            <person name="Dridi B."/>
        </authorList>
    </citation>
    <scope>NUCLEOTIDE SEQUENCE [LARGE SCALE GENOMIC DNA]</scope>
    <source>
        <strain evidence="2">EB411</strain>
    </source>
</reference>
<dbReference type="OrthoDB" id="4551805at2"/>
<keyword evidence="2" id="KW-1185">Reference proteome</keyword>
<dbReference type="Gene3D" id="1.10.10.60">
    <property type="entry name" value="Homeodomain-like"/>
    <property type="match status" value="1"/>
</dbReference>
<sequence>MATTFTDEMRAEARRLHAEGLGCNAIAKRIGISPAAVSRWAKREGLVFDRSRTKRAVEAHTVDLAAARLRLVGKMATAAEGMLDSIGSPYLVYNFGGKDNTYEEHTLASPPVEVKRSIIVTAGIAFDKASRIVERDPDVSGPVSTLQKLETAFESILRTTDTPDGA</sequence>
<dbReference type="RefSeq" id="WP_143822668.1">
    <property type="nucleotide sequence ID" value="NZ_FUKR01000050.1"/>
</dbReference>
<proteinExistence type="predicted"/>
<dbReference type="InterPro" id="IPR009057">
    <property type="entry name" value="Homeodomain-like_sf"/>
</dbReference>
<dbReference type="Proteomes" id="UP000196778">
    <property type="component" value="Unassembled WGS sequence"/>
</dbReference>
<organism evidence="1 2">
    <name type="scientific">Mycetocola reblochoni REB411</name>
    <dbReference type="NCBI Taxonomy" id="1255698"/>
    <lineage>
        <taxon>Bacteria</taxon>
        <taxon>Bacillati</taxon>
        <taxon>Actinomycetota</taxon>
        <taxon>Actinomycetes</taxon>
        <taxon>Micrococcales</taxon>
        <taxon>Microbacteriaceae</taxon>
        <taxon>Mycetocola</taxon>
    </lineage>
</organism>
<name>A0A1R4JPX5_9MICO</name>